<comment type="caution">
    <text evidence="3">The sequence shown here is derived from an EMBL/GenBank/DDBJ whole genome shotgun (WGS) entry which is preliminary data.</text>
</comment>
<proteinExistence type="predicted"/>
<dbReference type="InterPro" id="IPR004027">
    <property type="entry name" value="SEC_C_motif"/>
</dbReference>
<organism evidence="3 4">
    <name type="scientific">Oceanobacillus indicireducens</name>
    <dbReference type="NCBI Taxonomy" id="1004261"/>
    <lineage>
        <taxon>Bacteria</taxon>
        <taxon>Bacillati</taxon>
        <taxon>Bacillota</taxon>
        <taxon>Bacilli</taxon>
        <taxon>Bacillales</taxon>
        <taxon>Bacillaceae</taxon>
        <taxon>Oceanobacillus</taxon>
    </lineage>
</organism>
<reference evidence="3" key="1">
    <citation type="journal article" date="2014" name="Int. J. Syst. Evol. Microbiol.">
        <title>Complete genome sequence of Corynebacterium casei LMG S-19264T (=DSM 44701T), isolated from a smear-ripened cheese.</title>
        <authorList>
            <consortium name="US DOE Joint Genome Institute (JGI-PGF)"/>
            <person name="Walter F."/>
            <person name="Albersmeier A."/>
            <person name="Kalinowski J."/>
            <person name="Ruckert C."/>
        </authorList>
    </citation>
    <scope>NUCLEOTIDE SEQUENCE</scope>
    <source>
        <strain evidence="3">JCM 17251</strain>
    </source>
</reference>
<dbReference type="InterPro" id="IPR019734">
    <property type="entry name" value="TPR_rpt"/>
</dbReference>
<dbReference type="Proteomes" id="UP000624041">
    <property type="component" value="Unassembled WGS sequence"/>
</dbReference>
<dbReference type="AlphaFoldDB" id="A0A917XSQ2"/>
<evidence type="ECO:0000256" key="1">
    <source>
        <dbReference type="PROSITE-ProRule" id="PRU00339"/>
    </source>
</evidence>
<keyword evidence="4" id="KW-1185">Reference proteome</keyword>
<accession>A0A917XSQ2</accession>
<keyword evidence="2" id="KW-0175">Coiled coil</keyword>
<feature type="coiled-coil region" evidence="2">
    <location>
        <begin position="317"/>
        <end position="383"/>
    </location>
</feature>
<dbReference type="SUPFAM" id="SSF103642">
    <property type="entry name" value="Sec-C motif"/>
    <property type="match status" value="1"/>
</dbReference>
<dbReference type="PROSITE" id="PS50005">
    <property type="entry name" value="TPR"/>
    <property type="match status" value="1"/>
</dbReference>
<dbReference type="EMBL" id="BMOS01000003">
    <property type="protein sequence ID" value="GGN51949.1"/>
    <property type="molecule type" value="Genomic_DNA"/>
</dbReference>
<evidence type="ECO:0008006" key="5">
    <source>
        <dbReference type="Google" id="ProtNLM"/>
    </source>
</evidence>
<feature type="repeat" description="TPR" evidence="1">
    <location>
        <begin position="489"/>
        <end position="522"/>
    </location>
</feature>
<evidence type="ECO:0000256" key="2">
    <source>
        <dbReference type="SAM" id="Coils"/>
    </source>
</evidence>
<dbReference type="Gene3D" id="1.25.40.10">
    <property type="entry name" value="Tetratricopeptide repeat domain"/>
    <property type="match status" value="1"/>
</dbReference>
<gene>
    <name evidence="3" type="ORF">GCM10007971_07010</name>
</gene>
<name>A0A917XSQ2_9BACI</name>
<evidence type="ECO:0000313" key="4">
    <source>
        <dbReference type="Proteomes" id="UP000624041"/>
    </source>
</evidence>
<keyword evidence="1" id="KW-0802">TPR repeat</keyword>
<dbReference type="InterPro" id="IPR011990">
    <property type="entry name" value="TPR-like_helical_dom_sf"/>
</dbReference>
<dbReference type="Gene3D" id="3.10.450.50">
    <property type="match status" value="1"/>
</dbReference>
<protein>
    <recommendedName>
        <fullName evidence="5">Tetratricopeptide repeat protein</fullName>
    </recommendedName>
</protein>
<dbReference type="SUPFAM" id="SSF48452">
    <property type="entry name" value="TPR-like"/>
    <property type="match status" value="1"/>
</dbReference>
<dbReference type="RefSeq" id="WP_188856085.1">
    <property type="nucleotide sequence ID" value="NZ_BMOS01000003.1"/>
</dbReference>
<dbReference type="Pfam" id="PF02810">
    <property type="entry name" value="SEC-C"/>
    <property type="match status" value="1"/>
</dbReference>
<sequence length="639" mass="74086">MKNIGRNDPCPCGSGKKYKKCHGASNVIEISPERYNAELERLHIGLLEFATHNYSYFIEKELDEILEEYKELQVADDEIAEFFSSILRAWIILHAPIQNGKTIFDLYYMEQKWKISNERIRRTFASWSGTVPSIYEVLSNTEDEIEIKDLRSQETYKLMGAGDEERDFLEGSYLMGFLLPYIQLYDFFMAIPEFTDTTPEALEMIQTWSEEEIINNYPDILAAFIEFETVTGEFEWDYPPYEMVAELFTRHMEQKKAPQIVISTGIVLWKYFTELEQPMFTKVGSYAGALEYVIQREILGIELDSQKGLAEEYGISVTTLSKNAMKLKELLEEQIAEAAENIKVDLPHELDDLLDPEIMESFMDEVESLLEEQEFESEEEAEAFVDQLLESVGLFDPILESPRDLAEEKLAEAIQTSGKARKKLIDEALAIDPDFSDAYLMKAEDTSSTNEKYQLYSYALSLAEKELDKEYFHEGKGHFWGITETRPFMRAKAGLAIFLDEYGDKTKARAHYEQLLELNPNDNQGIRYYLLRLYLELEDYESARRLVTEYKDDASIEFAFNNVLLHYFRDGITAKTKKLLKQAMKQNPFVKYFLTGQTKLRTKGDKVANIQDMEANDYVLDNIALWQQAGELIEVIKKM</sequence>
<dbReference type="Pfam" id="PF14559">
    <property type="entry name" value="TPR_19"/>
    <property type="match status" value="1"/>
</dbReference>
<evidence type="ECO:0000313" key="3">
    <source>
        <dbReference type="EMBL" id="GGN51949.1"/>
    </source>
</evidence>
<reference evidence="3" key="2">
    <citation type="submission" date="2020-09" db="EMBL/GenBank/DDBJ databases">
        <authorList>
            <person name="Sun Q."/>
            <person name="Ohkuma M."/>
        </authorList>
    </citation>
    <scope>NUCLEOTIDE SEQUENCE</scope>
    <source>
        <strain evidence="3">JCM 17251</strain>
    </source>
</reference>